<protein>
    <recommendedName>
        <fullName evidence="2">C2 domain-containing protein</fullName>
    </recommendedName>
</protein>
<dbReference type="EMBL" id="KL596685">
    <property type="protein sequence ID" value="KER29126.1"/>
    <property type="molecule type" value="Genomic_DNA"/>
</dbReference>
<organism evidence="3 4">
    <name type="scientific">Opisthorchis viverrini</name>
    <name type="common">Southeast Asian liver fluke</name>
    <dbReference type="NCBI Taxonomy" id="6198"/>
    <lineage>
        <taxon>Eukaryota</taxon>
        <taxon>Metazoa</taxon>
        <taxon>Spiralia</taxon>
        <taxon>Lophotrochozoa</taxon>
        <taxon>Platyhelminthes</taxon>
        <taxon>Trematoda</taxon>
        <taxon>Digenea</taxon>
        <taxon>Opisthorchiida</taxon>
        <taxon>Opisthorchiata</taxon>
        <taxon>Opisthorchiidae</taxon>
        <taxon>Opisthorchis</taxon>
    </lineage>
</organism>
<dbReference type="GO" id="GO:0001786">
    <property type="term" value="F:phosphatidylserine binding"/>
    <property type="evidence" value="ECO:0007669"/>
    <property type="project" value="TreeGrafter"/>
</dbReference>
<dbReference type="AlphaFoldDB" id="A0A074ZPW2"/>
<dbReference type="InterPro" id="IPR035892">
    <property type="entry name" value="C2_domain_sf"/>
</dbReference>
<dbReference type="Pfam" id="PF00168">
    <property type="entry name" value="C2"/>
    <property type="match status" value="2"/>
</dbReference>
<dbReference type="STRING" id="6198.A0A074ZPW2"/>
<dbReference type="PROSITE" id="PS50004">
    <property type="entry name" value="C2"/>
    <property type="match status" value="2"/>
</dbReference>
<dbReference type="GO" id="GO:0030276">
    <property type="term" value="F:clathrin binding"/>
    <property type="evidence" value="ECO:0007669"/>
    <property type="project" value="TreeGrafter"/>
</dbReference>
<feature type="domain" description="C2" evidence="2">
    <location>
        <begin position="107"/>
        <end position="243"/>
    </location>
</feature>
<dbReference type="SMART" id="SM00239">
    <property type="entry name" value="C2"/>
    <property type="match status" value="2"/>
</dbReference>
<evidence type="ECO:0000313" key="4">
    <source>
        <dbReference type="Proteomes" id="UP000054324"/>
    </source>
</evidence>
<feature type="domain" description="C2" evidence="2">
    <location>
        <begin position="259"/>
        <end position="391"/>
    </location>
</feature>
<feature type="region of interest" description="Disordered" evidence="1">
    <location>
        <begin position="29"/>
        <end position="54"/>
    </location>
</feature>
<dbReference type="GO" id="GO:0005886">
    <property type="term" value="C:plasma membrane"/>
    <property type="evidence" value="ECO:0007669"/>
    <property type="project" value="TreeGrafter"/>
</dbReference>
<dbReference type="CDD" id="cd00276">
    <property type="entry name" value="C2B_Synaptotagmin"/>
    <property type="match status" value="1"/>
</dbReference>
<evidence type="ECO:0000256" key="1">
    <source>
        <dbReference type="SAM" id="MobiDB-lite"/>
    </source>
</evidence>
<evidence type="ECO:0000313" key="3">
    <source>
        <dbReference type="EMBL" id="KER29126.1"/>
    </source>
</evidence>
<dbReference type="Gene3D" id="2.60.40.150">
    <property type="entry name" value="C2 domain"/>
    <property type="match status" value="2"/>
</dbReference>
<dbReference type="Proteomes" id="UP000054324">
    <property type="component" value="Unassembled WGS sequence"/>
</dbReference>
<gene>
    <name evidence="3" type="ORF">T265_04210</name>
</gene>
<dbReference type="PANTHER" id="PTHR10024:SF234">
    <property type="entry name" value="SYNAPTOTAGMIN-15-RELATED"/>
    <property type="match status" value="1"/>
</dbReference>
<dbReference type="GO" id="GO:0070382">
    <property type="term" value="C:exocytic vesicle"/>
    <property type="evidence" value="ECO:0007669"/>
    <property type="project" value="TreeGrafter"/>
</dbReference>
<reference evidence="3 4" key="1">
    <citation type="submission" date="2013-11" db="EMBL/GenBank/DDBJ databases">
        <title>Opisthorchis viverrini - life in the bile duct.</title>
        <authorList>
            <person name="Young N.D."/>
            <person name="Nagarajan N."/>
            <person name="Lin S.J."/>
            <person name="Korhonen P.K."/>
            <person name="Jex A.R."/>
            <person name="Hall R.S."/>
            <person name="Safavi-Hemami H."/>
            <person name="Kaewkong W."/>
            <person name="Bertrand D."/>
            <person name="Gao S."/>
            <person name="Seet Q."/>
            <person name="Wongkham S."/>
            <person name="Teh B.T."/>
            <person name="Wongkham C."/>
            <person name="Intapan P.M."/>
            <person name="Maleewong W."/>
            <person name="Yang X."/>
            <person name="Hu M."/>
            <person name="Wang Z."/>
            <person name="Hofmann A."/>
            <person name="Sternberg P.W."/>
            <person name="Tan P."/>
            <person name="Wang J."/>
            <person name="Gasser R.B."/>
        </authorList>
    </citation>
    <scope>NUCLEOTIDE SEQUENCE [LARGE SCALE GENOMIC DNA]</scope>
</reference>
<dbReference type="GO" id="GO:0017156">
    <property type="term" value="P:calcium-ion regulated exocytosis"/>
    <property type="evidence" value="ECO:0007669"/>
    <property type="project" value="TreeGrafter"/>
</dbReference>
<name>A0A074ZPW2_OPIVI</name>
<evidence type="ECO:0000259" key="2">
    <source>
        <dbReference type="PROSITE" id="PS50004"/>
    </source>
</evidence>
<proteinExistence type="predicted"/>
<dbReference type="CTD" id="20318396"/>
<dbReference type="PANTHER" id="PTHR10024">
    <property type="entry name" value="SYNAPTOTAGMIN"/>
    <property type="match status" value="1"/>
</dbReference>
<keyword evidence="4" id="KW-1185">Reference proteome</keyword>
<feature type="compositionally biased region" description="Low complexity" evidence="1">
    <location>
        <begin position="40"/>
        <end position="53"/>
    </location>
</feature>
<dbReference type="GO" id="GO:0005509">
    <property type="term" value="F:calcium ion binding"/>
    <property type="evidence" value="ECO:0007669"/>
    <property type="project" value="TreeGrafter"/>
</dbReference>
<dbReference type="GO" id="GO:0005544">
    <property type="term" value="F:calcium-dependent phospholipid binding"/>
    <property type="evidence" value="ECO:0007669"/>
    <property type="project" value="TreeGrafter"/>
</dbReference>
<dbReference type="OrthoDB" id="10259057at2759"/>
<accession>A0A074ZPW2</accession>
<dbReference type="SUPFAM" id="SSF49562">
    <property type="entry name" value="C2 domain (Calcium/lipid-binding domain, CaLB)"/>
    <property type="match status" value="2"/>
</dbReference>
<dbReference type="GeneID" id="20318396"/>
<dbReference type="KEGG" id="ovi:T265_04210"/>
<dbReference type="RefSeq" id="XP_009167156.1">
    <property type="nucleotide sequence ID" value="XM_009168892.1"/>
</dbReference>
<dbReference type="InterPro" id="IPR000008">
    <property type="entry name" value="C2_dom"/>
</dbReference>
<sequence length="396" mass="44800">MEEISNKLSPIFNKLLGSQVIDRVLGKDGTEGSDVVGQQSTPTSGASSNSSCTLEQIKSGPLAGQCWDMTVRHSSSRYSHGRQLGKLDPRLYLSEEGEDLYDITPGHLGRIWFTVSYSRSSELLKVTIHKARNLRKWSVFGSLMPDQSQIVTQNEDCLLQDFRVKLFLEQAERKFHMTATKKQTDNPDFNEQFCFQVAAHDLGQQTLRILVLGLDKRRRCKLIGYATYGLSTLVNNTSDDQEIRTFRDLQLDDESGISANPQLLVALTYFPTTERLIVGLFECRNLPLKENGLPIDVYAKVVLYQGLQGKELKSKRTEALGTRDSFDESFVFQKIPDPTNINLRITLVQHGFIDKQICFIVLGGELVSKGRGVLHWSAMLEHPDKQVSEWHELQLF</sequence>
<dbReference type="GO" id="GO:0000149">
    <property type="term" value="F:SNARE binding"/>
    <property type="evidence" value="ECO:0007669"/>
    <property type="project" value="TreeGrafter"/>
</dbReference>